<dbReference type="Proteomes" id="UP000650477">
    <property type="component" value="Unassembled WGS sequence"/>
</dbReference>
<keyword evidence="1" id="KW-1133">Transmembrane helix</keyword>
<keyword evidence="1" id="KW-0472">Membrane</keyword>
<proteinExistence type="predicted"/>
<feature type="transmembrane region" description="Helical" evidence="1">
    <location>
        <begin position="12"/>
        <end position="36"/>
    </location>
</feature>
<evidence type="ECO:0000313" key="2">
    <source>
        <dbReference type="EMBL" id="MBE8611551.1"/>
    </source>
</evidence>
<evidence type="ECO:0000313" key="3">
    <source>
        <dbReference type="Proteomes" id="UP000650477"/>
    </source>
</evidence>
<dbReference type="GeneID" id="93361230"/>
<accession>A0A2C5SZC5</accession>
<sequence length="62" mass="6925">MKELNQEQLLFVSGAGFISAGMMFAGIAFDISAVMISNISRNNEEIVFADHKDISRLRYDVI</sequence>
<organism evidence="2 3">
    <name type="scientific">Morganella morganii</name>
    <name type="common">Proteus morganii</name>
    <dbReference type="NCBI Taxonomy" id="582"/>
    <lineage>
        <taxon>Bacteria</taxon>
        <taxon>Pseudomonadati</taxon>
        <taxon>Pseudomonadota</taxon>
        <taxon>Gammaproteobacteria</taxon>
        <taxon>Enterobacterales</taxon>
        <taxon>Morganellaceae</taxon>
        <taxon>Morganella</taxon>
    </lineage>
</organism>
<protein>
    <submittedName>
        <fullName evidence="2">Uncharacterized protein</fullName>
    </submittedName>
</protein>
<dbReference type="EMBL" id="PKLF01000003">
    <property type="protein sequence ID" value="MBE8611551.1"/>
    <property type="molecule type" value="Genomic_DNA"/>
</dbReference>
<comment type="caution">
    <text evidence="2">The sequence shown here is derived from an EMBL/GenBank/DDBJ whole genome shotgun (WGS) entry which is preliminary data.</text>
</comment>
<gene>
    <name evidence="2" type="ORF">CYG68_03860</name>
</gene>
<dbReference type="AlphaFoldDB" id="A0A2C5SZC5"/>
<keyword evidence="1" id="KW-0812">Transmembrane</keyword>
<evidence type="ECO:0000256" key="1">
    <source>
        <dbReference type="SAM" id="Phobius"/>
    </source>
</evidence>
<dbReference type="RefSeq" id="WP_015422563.1">
    <property type="nucleotide sequence ID" value="NZ_ABGYJJ040000001.1"/>
</dbReference>
<reference evidence="2" key="1">
    <citation type="submission" date="2017-12" db="EMBL/GenBank/DDBJ databases">
        <title>Genome sequencing and analysis.</title>
        <authorList>
            <person name="Huang Y.-T."/>
        </authorList>
    </citation>
    <scope>NUCLEOTIDE SEQUENCE</scope>
    <source>
        <strain evidence="2">VGH116</strain>
    </source>
</reference>
<name>A0A2C5SZC5_MORMO</name>